<feature type="region of interest" description="Disordered" evidence="1">
    <location>
        <begin position="33"/>
        <end position="56"/>
    </location>
</feature>
<dbReference type="Proteomes" id="UP001596472">
    <property type="component" value="Unassembled WGS sequence"/>
</dbReference>
<gene>
    <name evidence="3" type="ORF">ACFQY0_13040</name>
</gene>
<dbReference type="PANTHER" id="PTHR45947">
    <property type="entry name" value="SULFOQUINOVOSYL TRANSFERASE SQD2"/>
    <property type="match status" value="1"/>
</dbReference>
<evidence type="ECO:0000313" key="4">
    <source>
        <dbReference type="Proteomes" id="UP001596472"/>
    </source>
</evidence>
<proteinExistence type="predicted"/>
<name>A0ABW2L6Y4_9BACT</name>
<protein>
    <submittedName>
        <fullName evidence="3">Glycosyltransferase</fullName>
        <ecNumber evidence="3">2.4.-.-</ecNumber>
    </submittedName>
</protein>
<feature type="domain" description="Glycosyltransferase subfamily 4-like N-terminal" evidence="2">
    <location>
        <begin position="15"/>
        <end position="175"/>
    </location>
</feature>
<sequence>MSIAHLSQSVSTQGGGISEVLRALASAQHAAGHEPHVVSVSDDGEALSPWPPDQPHLLKPRRLPGMLYLPGLEALLDQLSPDVTHVHGLWTYLSIGVPKWAAGKNAATVVSPHGMLDAWALANSRWKKRLAAVLYERRHLGQADCVHALCKAEARSIREFGVKSPIAVIPNGIDLPSLNPELDFKGRSQGRFLLFLGRLHPKKGLLNALRAWSLREDRGDWKFLVTGWDQGGHEAELKQLCDELGLSWATPTVGDLIDAPDSVSASVLFTGPAFGEEKAALLKMASAFILPSFSEGLPMSVLEAWAYHLPVLMTEFCNLEEGFEADAAIRIGTEVPSIADGLAALFGRSETDLQVLAKNGRRLVEEKFTWSRIAADFQQLYEWIGKRAERPSFVE</sequence>
<dbReference type="RefSeq" id="WP_379713067.1">
    <property type="nucleotide sequence ID" value="NZ_JBHTBS010000006.1"/>
</dbReference>
<accession>A0ABW2L6Y4</accession>
<dbReference type="GO" id="GO:0016757">
    <property type="term" value="F:glycosyltransferase activity"/>
    <property type="evidence" value="ECO:0007669"/>
    <property type="project" value="UniProtKB-KW"/>
</dbReference>
<dbReference type="Pfam" id="PF13439">
    <property type="entry name" value="Glyco_transf_4"/>
    <property type="match status" value="1"/>
</dbReference>
<dbReference type="Pfam" id="PF13692">
    <property type="entry name" value="Glyco_trans_1_4"/>
    <property type="match status" value="1"/>
</dbReference>
<dbReference type="EC" id="2.4.-.-" evidence="3"/>
<evidence type="ECO:0000259" key="2">
    <source>
        <dbReference type="Pfam" id="PF13439"/>
    </source>
</evidence>
<organism evidence="3 4">
    <name type="scientific">Haloferula chungangensis</name>
    <dbReference type="NCBI Taxonomy" id="1048331"/>
    <lineage>
        <taxon>Bacteria</taxon>
        <taxon>Pseudomonadati</taxon>
        <taxon>Verrucomicrobiota</taxon>
        <taxon>Verrucomicrobiia</taxon>
        <taxon>Verrucomicrobiales</taxon>
        <taxon>Verrucomicrobiaceae</taxon>
        <taxon>Haloferula</taxon>
    </lineage>
</organism>
<keyword evidence="4" id="KW-1185">Reference proteome</keyword>
<evidence type="ECO:0000256" key="1">
    <source>
        <dbReference type="SAM" id="MobiDB-lite"/>
    </source>
</evidence>
<reference evidence="4" key="1">
    <citation type="journal article" date="2019" name="Int. J. Syst. Evol. Microbiol.">
        <title>The Global Catalogue of Microorganisms (GCM) 10K type strain sequencing project: providing services to taxonomists for standard genome sequencing and annotation.</title>
        <authorList>
            <consortium name="The Broad Institute Genomics Platform"/>
            <consortium name="The Broad Institute Genome Sequencing Center for Infectious Disease"/>
            <person name="Wu L."/>
            <person name="Ma J."/>
        </authorList>
    </citation>
    <scope>NUCLEOTIDE SEQUENCE [LARGE SCALE GENOMIC DNA]</scope>
    <source>
        <strain evidence="4">CGMCC 4.1467</strain>
    </source>
</reference>
<evidence type="ECO:0000313" key="3">
    <source>
        <dbReference type="EMBL" id="MFC7338112.1"/>
    </source>
</evidence>
<keyword evidence="3" id="KW-0328">Glycosyltransferase</keyword>
<dbReference type="PANTHER" id="PTHR45947:SF3">
    <property type="entry name" value="SULFOQUINOVOSYL TRANSFERASE SQD2"/>
    <property type="match status" value="1"/>
</dbReference>
<dbReference type="InterPro" id="IPR028098">
    <property type="entry name" value="Glyco_trans_4-like_N"/>
</dbReference>
<dbReference type="InterPro" id="IPR050194">
    <property type="entry name" value="Glycosyltransferase_grp1"/>
</dbReference>
<dbReference type="Gene3D" id="3.40.50.2000">
    <property type="entry name" value="Glycogen Phosphorylase B"/>
    <property type="match status" value="2"/>
</dbReference>
<comment type="caution">
    <text evidence="3">The sequence shown here is derived from an EMBL/GenBank/DDBJ whole genome shotgun (WGS) entry which is preliminary data.</text>
</comment>
<dbReference type="EMBL" id="JBHTBS010000006">
    <property type="protein sequence ID" value="MFC7338112.1"/>
    <property type="molecule type" value="Genomic_DNA"/>
</dbReference>
<keyword evidence="3" id="KW-0808">Transferase</keyword>
<dbReference type="SUPFAM" id="SSF53756">
    <property type="entry name" value="UDP-Glycosyltransferase/glycogen phosphorylase"/>
    <property type="match status" value="1"/>
</dbReference>